<dbReference type="EMBL" id="CAEZSC010000050">
    <property type="protein sequence ID" value="CAB4537488.1"/>
    <property type="molecule type" value="Genomic_DNA"/>
</dbReference>
<sequence length="168" mass="16484">MYGSGGAGGSWSSATLATGGTGAANGGTNAVGPTTPLVNRGGGGAGGGNGGVAINAYGTMGAAGVIILRYLLQGGVSISLSSAPTYRSTTALTATTTVAGRVTFYANNKRIPGCVNLFTVSLIATCNWRPAVHGSITISTLLVPTDSNYSNATQILGPVAGATRTSKR</sequence>
<dbReference type="AlphaFoldDB" id="A0A6J6BH11"/>
<organism evidence="1">
    <name type="scientific">freshwater metagenome</name>
    <dbReference type="NCBI Taxonomy" id="449393"/>
    <lineage>
        <taxon>unclassified sequences</taxon>
        <taxon>metagenomes</taxon>
        <taxon>ecological metagenomes</taxon>
    </lineage>
</organism>
<name>A0A6J6BH11_9ZZZZ</name>
<protein>
    <submittedName>
        <fullName evidence="1">Unannotated protein</fullName>
    </submittedName>
</protein>
<proteinExistence type="predicted"/>
<gene>
    <name evidence="1" type="ORF">UFOPK1380_00854</name>
</gene>
<reference evidence="1" key="1">
    <citation type="submission" date="2020-05" db="EMBL/GenBank/DDBJ databases">
        <authorList>
            <person name="Chiriac C."/>
            <person name="Salcher M."/>
            <person name="Ghai R."/>
            <person name="Kavagutti S V."/>
        </authorList>
    </citation>
    <scope>NUCLEOTIDE SEQUENCE</scope>
</reference>
<evidence type="ECO:0000313" key="1">
    <source>
        <dbReference type="EMBL" id="CAB4537488.1"/>
    </source>
</evidence>
<accession>A0A6J6BH11</accession>